<dbReference type="SUPFAM" id="SSF53335">
    <property type="entry name" value="S-adenosyl-L-methionine-dependent methyltransferases"/>
    <property type="match status" value="1"/>
</dbReference>
<dbReference type="EMBL" id="BOPZ01000016">
    <property type="protein sequence ID" value="GIM29319.1"/>
    <property type="molecule type" value="Genomic_DNA"/>
</dbReference>
<dbReference type="InterPro" id="IPR029063">
    <property type="entry name" value="SAM-dependent_MTases_sf"/>
</dbReference>
<dbReference type="AlphaFoldDB" id="A0A919RZY2"/>
<evidence type="ECO:0000259" key="1">
    <source>
        <dbReference type="Pfam" id="PF13679"/>
    </source>
</evidence>
<keyword evidence="3" id="KW-1185">Reference proteome</keyword>
<dbReference type="CDD" id="cd02440">
    <property type="entry name" value="AdoMet_MTases"/>
    <property type="match status" value="1"/>
</dbReference>
<dbReference type="GO" id="GO:0032259">
    <property type="term" value="P:methylation"/>
    <property type="evidence" value="ECO:0007669"/>
    <property type="project" value="UniProtKB-KW"/>
</dbReference>
<evidence type="ECO:0000313" key="3">
    <source>
        <dbReference type="Proteomes" id="UP000679179"/>
    </source>
</evidence>
<evidence type="ECO:0000313" key="2">
    <source>
        <dbReference type="EMBL" id="GIM29319.1"/>
    </source>
</evidence>
<dbReference type="PANTHER" id="PTHR13369">
    <property type="match status" value="1"/>
</dbReference>
<gene>
    <name evidence="2" type="ORF">CPJCM30710_19850</name>
</gene>
<dbReference type="PANTHER" id="PTHR13369:SF3">
    <property type="entry name" value="METHYLTRANSFERASE DOMAIN-CONTAINING PROTEIN"/>
    <property type="match status" value="1"/>
</dbReference>
<keyword evidence="2" id="KW-0489">Methyltransferase</keyword>
<dbReference type="Pfam" id="PF13679">
    <property type="entry name" value="Methyltransf_32"/>
    <property type="match status" value="1"/>
</dbReference>
<sequence>MLILFLDNFRGKANGDSMNKQSINKIKVFLMGLQGRFLENSSIFKNIIVTYTAGLKEFKGIGSFEDEKIRYNFNGKTEVLDITNTLNKIANDSENYETVTILYKERGTDIVITGDNKNVKMINTEVKEGPLVSAKEDDGTSTHGFSETSTLLNRDYYIKADRADALLKEIGIMSKEGKIKNDKIRKYNQIDHYVELLEGVLDSLPKNEIITVLDCGCGKSYLTFVLNYYLTEVKKRKCHFIGIDISEGVIESSKKMAENLGYRNMEFHAIDIKKYRPNKKVHVVISLHACDTATDMAIAMGIKLACDCIIAVPCCQRDILNQYSYQPFKGILKYGILKARMADVLTDGMRSMLLEAKGFNVSVVEYISPLETPKNLMIRALKTSKEKDSVMDEYISLMSSLNVYPALYRFLNEGWEV</sequence>
<comment type="caution">
    <text evidence="2">The sequence shown here is derived from an EMBL/GenBank/DDBJ whole genome shotgun (WGS) entry which is preliminary data.</text>
</comment>
<dbReference type="Proteomes" id="UP000679179">
    <property type="component" value="Unassembled WGS sequence"/>
</dbReference>
<accession>A0A919RZY2</accession>
<organism evidence="2 3">
    <name type="scientific">Clostridium polyendosporum</name>
    <dbReference type="NCBI Taxonomy" id="69208"/>
    <lineage>
        <taxon>Bacteria</taxon>
        <taxon>Bacillati</taxon>
        <taxon>Bacillota</taxon>
        <taxon>Clostridia</taxon>
        <taxon>Eubacteriales</taxon>
        <taxon>Clostridiaceae</taxon>
        <taxon>Clostridium</taxon>
    </lineage>
</organism>
<proteinExistence type="predicted"/>
<feature type="domain" description="Methyltransferase" evidence="1">
    <location>
        <begin position="185"/>
        <end position="321"/>
    </location>
</feature>
<dbReference type="InterPro" id="IPR025714">
    <property type="entry name" value="Methyltranfer_dom"/>
</dbReference>
<dbReference type="GO" id="GO:0005737">
    <property type="term" value="C:cytoplasm"/>
    <property type="evidence" value="ECO:0007669"/>
    <property type="project" value="TreeGrafter"/>
</dbReference>
<keyword evidence="2" id="KW-0808">Transferase</keyword>
<reference evidence="2" key="1">
    <citation type="submission" date="2021-03" db="EMBL/GenBank/DDBJ databases">
        <title>Taxonomic study of Clostridium polyendosporum from meadow-gley soil under rice.</title>
        <authorList>
            <person name="Kobayashi H."/>
            <person name="Tanizawa Y."/>
            <person name="Yagura M."/>
        </authorList>
    </citation>
    <scope>NUCLEOTIDE SEQUENCE</scope>
    <source>
        <strain evidence="2">JCM 30710</strain>
    </source>
</reference>
<dbReference type="Gene3D" id="3.40.50.150">
    <property type="entry name" value="Vaccinia Virus protein VP39"/>
    <property type="match status" value="1"/>
</dbReference>
<name>A0A919RZY2_9CLOT</name>
<protein>
    <submittedName>
        <fullName evidence="2">SAM-dependent methyltransferase</fullName>
    </submittedName>
</protein>
<dbReference type="GO" id="GO:0008168">
    <property type="term" value="F:methyltransferase activity"/>
    <property type="evidence" value="ECO:0007669"/>
    <property type="project" value="UniProtKB-KW"/>
</dbReference>